<accession>A0ABR3EUT8</accession>
<evidence type="ECO:0008006" key="3">
    <source>
        <dbReference type="Google" id="ProtNLM"/>
    </source>
</evidence>
<evidence type="ECO:0000313" key="1">
    <source>
        <dbReference type="EMBL" id="KAL0566681.1"/>
    </source>
</evidence>
<dbReference type="Proteomes" id="UP001465976">
    <property type="component" value="Unassembled WGS sequence"/>
</dbReference>
<protein>
    <recommendedName>
        <fullName evidence="3">Integrase catalytic domain-containing protein</fullName>
    </recommendedName>
</protein>
<dbReference type="PANTHER" id="PTHR46177">
    <property type="entry name" value="INTEGRASE CATALYTIC DOMAIN-CONTAINING PROTEIN"/>
    <property type="match status" value="1"/>
</dbReference>
<proteinExistence type="predicted"/>
<dbReference type="EMBL" id="JBAHYK010001815">
    <property type="protein sequence ID" value="KAL0566681.1"/>
    <property type="molecule type" value="Genomic_DNA"/>
</dbReference>
<organism evidence="1 2">
    <name type="scientific">Marasmius crinis-equi</name>
    <dbReference type="NCBI Taxonomy" id="585013"/>
    <lineage>
        <taxon>Eukaryota</taxon>
        <taxon>Fungi</taxon>
        <taxon>Dikarya</taxon>
        <taxon>Basidiomycota</taxon>
        <taxon>Agaricomycotina</taxon>
        <taxon>Agaricomycetes</taxon>
        <taxon>Agaricomycetidae</taxon>
        <taxon>Agaricales</taxon>
        <taxon>Marasmiineae</taxon>
        <taxon>Marasmiaceae</taxon>
        <taxon>Marasmius</taxon>
    </lineage>
</organism>
<comment type="caution">
    <text evidence="1">The sequence shown here is derived from an EMBL/GenBank/DDBJ whole genome shotgun (WGS) entry which is preliminary data.</text>
</comment>
<keyword evidence="2" id="KW-1185">Reference proteome</keyword>
<gene>
    <name evidence="1" type="ORF">V5O48_015325</name>
</gene>
<evidence type="ECO:0000313" key="2">
    <source>
        <dbReference type="Proteomes" id="UP001465976"/>
    </source>
</evidence>
<sequence length="443" mass="50568">MSNNPKGKNQYHNGTKPSDEVLQTKLMQYAAESLTHREMLQGLSSELDYHISDRKLSNLLRELKIPTVHLASKRMTPEMQSMLVTEKLADDPYHRKGPNTIKSLLHQEGTPLPRDVVRRIQKDTQGPMAAYNRAPGRKAGQITRTKVLLLGPFQEIHCDGHEKLYSAALDMGGVGIGIYLFRQKVGKIEMLVAVPDARRADIVGHLHLDLVEQCGYRIALQMTVDGGSETGEMYAQHTALRAIYSPQEFNDLEQWPPYVALPSTRNIIAEAMWAYMRKHTGKDLQQLIKEGASNGYFSPHNPVHRDLFHWLWSRIVQACLDKFTQYWNNHKTRANTKSDYPSGTSPNHVMRCPRDFNLRDDLGVAVDPEGVNALRGRLPPRQEMFRWTTLQEFDIRAQVVYETVANSIQPRPPKLEDGIKAALRGWEVFSHMSPLLENWYRAL</sequence>
<name>A0ABR3EUT8_9AGAR</name>
<reference evidence="1 2" key="1">
    <citation type="submission" date="2024-02" db="EMBL/GenBank/DDBJ databases">
        <title>A draft genome for the cacao thread blight pathogen Marasmius crinis-equi.</title>
        <authorList>
            <person name="Cohen S.P."/>
            <person name="Baruah I.K."/>
            <person name="Amoako-Attah I."/>
            <person name="Bukari Y."/>
            <person name="Meinhardt L.W."/>
            <person name="Bailey B.A."/>
        </authorList>
    </citation>
    <scope>NUCLEOTIDE SEQUENCE [LARGE SCALE GENOMIC DNA]</scope>
    <source>
        <strain evidence="1 2">GH-76</strain>
    </source>
</reference>
<dbReference type="PANTHER" id="PTHR46177:SF1">
    <property type="entry name" value="INTEGRASE CATALYTIC DOMAIN-CONTAINING PROTEIN"/>
    <property type="match status" value="1"/>
</dbReference>